<feature type="region of interest" description="Disordered" evidence="1">
    <location>
        <begin position="67"/>
        <end position="104"/>
    </location>
</feature>
<feature type="compositionally biased region" description="Basic residues" evidence="1">
    <location>
        <begin position="82"/>
        <end position="97"/>
    </location>
</feature>
<feature type="compositionally biased region" description="Polar residues" evidence="1">
    <location>
        <begin position="67"/>
        <end position="77"/>
    </location>
</feature>
<name>A0A7C9DF66_OPUST</name>
<accession>A0A7C9DF66</accession>
<protein>
    <submittedName>
        <fullName evidence="2">Uncharacterized protein</fullName>
    </submittedName>
</protein>
<sequence>MMGFHSYKDEKTRTDDPEPALGCPQDSSNIEFSSVTNLPIADAGKLIGNKIPISPFLFLYAGKTYQSQAPPHTSSSGTTHNTKLHTKKTKNKKQKTHHQQEWGPKIIIRCQV</sequence>
<evidence type="ECO:0000256" key="1">
    <source>
        <dbReference type="SAM" id="MobiDB-lite"/>
    </source>
</evidence>
<reference evidence="2" key="2">
    <citation type="submission" date="2020-07" db="EMBL/GenBank/DDBJ databases">
        <authorList>
            <person name="Vera ALvarez R."/>
            <person name="Arias-Moreno D.M."/>
            <person name="Jimenez-Jacinto V."/>
            <person name="Jimenez-Bremont J.F."/>
            <person name="Swaminathan K."/>
            <person name="Moose S.P."/>
            <person name="Guerrero-Gonzalez M.L."/>
            <person name="Marino-Ramirez L."/>
            <person name="Landsman D."/>
            <person name="Rodriguez-Kessler M."/>
            <person name="Delgado-Sanchez P."/>
        </authorList>
    </citation>
    <scope>NUCLEOTIDE SEQUENCE</scope>
    <source>
        <tissue evidence="2">Cladode</tissue>
    </source>
</reference>
<organism evidence="2">
    <name type="scientific">Opuntia streptacantha</name>
    <name type="common">Prickly pear cactus</name>
    <name type="synonym">Opuntia cardona</name>
    <dbReference type="NCBI Taxonomy" id="393608"/>
    <lineage>
        <taxon>Eukaryota</taxon>
        <taxon>Viridiplantae</taxon>
        <taxon>Streptophyta</taxon>
        <taxon>Embryophyta</taxon>
        <taxon>Tracheophyta</taxon>
        <taxon>Spermatophyta</taxon>
        <taxon>Magnoliopsida</taxon>
        <taxon>eudicotyledons</taxon>
        <taxon>Gunneridae</taxon>
        <taxon>Pentapetalae</taxon>
        <taxon>Caryophyllales</taxon>
        <taxon>Cactineae</taxon>
        <taxon>Cactaceae</taxon>
        <taxon>Opuntioideae</taxon>
        <taxon>Opuntia</taxon>
    </lineage>
</organism>
<feature type="region of interest" description="Disordered" evidence="1">
    <location>
        <begin position="1"/>
        <end position="28"/>
    </location>
</feature>
<reference evidence="2" key="1">
    <citation type="journal article" date="2013" name="J. Plant Res.">
        <title>Effect of fungi and light on seed germination of three Opuntia species from semiarid lands of central Mexico.</title>
        <authorList>
            <person name="Delgado-Sanchez P."/>
            <person name="Jimenez-Bremont J.F."/>
            <person name="Guerrero-Gonzalez Mde L."/>
            <person name="Flores J."/>
        </authorList>
    </citation>
    <scope>NUCLEOTIDE SEQUENCE</scope>
    <source>
        <tissue evidence="2">Cladode</tissue>
    </source>
</reference>
<dbReference type="EMBL" id="GISG01123899">
    <property type="protein sequence ID" value="MBA4641401.1"/>
    <property type="molecule type" value="Transcribed_RNA"/>
</dbReference>
<evidence type="ECO:0000313" key="2">
    <source>
        <dbReference type="EMBL" id="MBA4641401.1"/>
    </source>
</evidence>
<proteinExistence type="predicted"/>
<dbReference type="AlphaFoldDB" id="A0A7C9DF66"/>
<feature type="compositionally biased region" description="Basic and acidic residues" evidence="1">
    <location>
        <begin position="1"/>
        <end position="16"/>
    </location>
</feature>